<keyword evidence="1" id="KW-0732">Signal</keyword>
<dbReference type="Proteomes" id="UP001474120">
    <property type="component" value="Unassembled WGS sequence"/>
</dbReference>
<proteinExistence type="predicted"/>
<gene>
    <name evidence="2" type="ORF">AABB81_04485</name>
</gene>
<protein>
    <recommendedName>
        <fullName evidence="4">Outer membrane insertion C-signal</fullName>
    </recommendedName>
</protein>
<feature type="signal peptide" evidence="1">
    <location>
        <begin position="1"/>
        <end position="19"/>
    </location>
</feature>
<keyword evidence="3" id="KW-1185">Reference proteome</keyword>
<reference evidence="2 3" key="1">
    <citation type="submission" date="2024-04" db="EMBL/GenBank/DDBJ databases">
        <title>whole genome sequencing of Lutimonas vermicola strain IMCC1616.</title>
        <authorList>
            <person name="Bae S.S."/>
        </authorList>
    </citation>
    <scope>NUCLEOTIDE SEQUENCE [LARGE SCALE GENOMIC DNA]</scope>
    <source>
        <strain evidence="2 3">IMCC1616</strain>
    </source>
</reference>
<evidence type="ECO:0000256" key="1">
    <source>
        <dbReference type="SAM" id="SignalP"/>
    </source>
</evidence>
<dbReference type="EMBL" id="JBCDNA010000001">
    <property type="protein sequence ID" value="MEL4455140.1"/>
    <property type="molecule type" value="Genomic_DNA"/>
</dbReference>
<comment type="caution">
    <text evidence="2">The sequence shown here is derived from an EMBL/GenBank/DDBJ whole genome shotgun (WGS) entry which is preliminary data.</text>
</comment>
<dbReference type="RefSeq" id="WP_342158914.1">
    <property type="nucleotide sequence ID" value="NZ_JBCDNA010000001.1"/>
</dbReference>
<evidence type="ECO:0008006" key="4">
    <source>
        <dbReference type="Google" id="ProtNLM"/>
    </source>
</evidence>
<evidence type="ECO:0000313" key="2">
    <source>
        <dbReference type="EMBL" id="MEL4455140.1"/>
    </source>
</evidence>
<sequence>MRRILLICCVIFFSHQLSAQEIGIRFGDMYGNNIGLDATIPISAKRIHASVSFGDNVGLDVLYDFAVESIFRSPDLHYYAGVGLTTLFASEFKLGVMGELGIEYSFPKTPLSISLDYRPAVVVLEKMDFVYGIFGLNVRYVIR</sequence>
<accession>A0ABU9L299</accession>
<dbReference type="SUPFAM" id="SSF56925">
    <property type="entry name" value="OMPA-like"/>
    <property type="match status" value="1"/>
</dbReference>
<organism evidence="2 3">
    <name type="scientific">Lutimonas vermicola</name>
    <dbReference type="NCBI Taxonomy" id="414288"/>
    <lineage>
        <taxon>Bacteria</taxon>
        <taxon>Pseudomonadati</taxon>
        <taxon>Bacteroidota</taxon>
        <taxon>Flavobacteriia</taxon>
        <taxon>Flavobacteriales</taxon>
        <taxon>Flavobacteriaceae</taxon>
        <taxon>Lutimonas</taxon>
    </lineage>
</organism>
<evidence type="ECO:0000313" key="3">
    <source>
        <dbReference type="Proteomes" id="UP001474120"/>
    </source>
</evidence>
<dbReference type="InterPro" id="IPR011250">
    <property type="entry name" value="OMP/PagP_B-barrel"/>
</dbReference>
<feature type="chain" id="PRO_5045177259" description="Outer membrane insertion C-signal" evidence="1">
    <location>
        <begin position="20"/>
        <end position="143"/>
    </location>
</feature>
<name>A0ABU9L299_9FLAO</name>